<dbReference type="SUPFAM" id="SSF55486">
    <property type="entry name" value="Metalloproteases ('zincins'), catalytic domain"/>
    <property type="match status" value="1"/>
</dbReference>
<feature type="binding site" evidence="10">
    <location>
        <begin position="556"/>
        <end position="558"/>
    </location>
    <ligand>
        <name>a peptide</name>
        <dbReference type="ChEBI" id="CHEBI:60466"/>
    </ligand>
</feature>
<dbReference type="GO" id="GO:0008270">
    <property type="term" value="F:zinc ion binding"/>
    <property type="evidence" value="ECO:0007669"/>
    <property type="project" value="InterPro"/>
</dbReference>
<evidence type="ECO:0000256" key="1">
    <source>
        <dbReference type="ARBA" id="ARBA00004496"/>
    </source>
</evidence>
<evidence type="ECO:0000259" key="12">
    <source>
        <dbReference type="SMART" id="SM01263"/>
    </source>
</evidence>
<evidence type="ECO:0000256" key="8">
    <source>
        <dbReference type="ARBA" id="ARBA00023049"/>
    </source>
</evidence>
<evidence type="ECO:0000313" key="13">
    <source>
        <dbReference type="EMBL" id="CAG8640877.1"/>
    </source>
</evidence>
<keyword evidence="8" id="KW-0482">Metalloprotease</keyword>
<feature type="active site" description="Proton acceptor" evidence="9">
    <location>
        <position position="293"/>
    </location>
</feature>
<dbReference type="InterPro" id="IPR015211">
    <property type="entry name" value="Peptidase_M1_C"/>
</dbReference>
<keyword evidence="6" id="KW-0378">Hydrolase</keyword>
<dbReference type="PANTHER" id="PTHR45726">
    <property type="entry name" value="LEUKOTRIENE A-4 HYDROLASE"/>
    <property type="match status" value="1"/>
</dbReference>
<dbReference type="Gene3D" id="2.60.40.1730">
    <property type="entry name" value="tricorn interacting facor f3 domain"/>
    <property type="match status" value="1"/>
</dbReference>
<feature type="active site" description="Proton donor" evidence="9">
    <location>
        <position position="380"/>
    </location>
</feature>
<dbReference type="CDD" id="cd09599">
    <property type="entry name" value="M1_LTA4H"/>
    <property type="match status" value="1"/>
</dbReference>
<dbReference type="GO" id="GO:0005829">
    <property type="term" value="C:cytosol"/>
    <property type="evidence" value="ECO:0007669"/>
    <property type="project" value="TreeGrafter"/>
</dbReference>
<organism evidence="13 14">
    <name type="scientific">Dentiscutata erythropus</name>
    <dbReference type="NCBI Taxonomy" id="1348616"/>
    <lineage>
        <taxon>Eukaryota</taxon>
        <taxon>Fungi</taxon>
        <taxon>Fungi incertae sedis</taxon>
        <taxon>Mucoromycota</taxon>
        <taxon>Glomeromycotina</taxon>
        <taxon>Glomeromycetes</taxon>
        <taxon>Diversisporales</taxon>
        <taxon>Gigasporaceae</taxon>
        <taxon>Dentiscutata</taxon>
    </lineage>
</organism>
<dbReference type="AlphaFoldDB" id="A0A9N9DI83"/>
<proteinExistence type="inferred from homology"/>
<dbReference type="InterPro" id="IPR049980">
    <property type="entry name" value="LTA4H_cat"/>
</dbReference>
<feature type="binding site" evidence="11">
    <location>
        <position position="296"/>
    </location>
    <ligand>
        <name>Zn(2+)</name>
        <dbReference type="ChEBI" id="CHEBI:29105"/>
        <note>catalytic</note>
    </ligand>
</feature>
<dbReference type="GO" id="GO:0004301">
    <property type="term" value="F:epoxide hydrolase activity"/>
    <property type="evidence" value="ECO:0007669"/>
    <property type="project" value="TreeGrafter"/>
</dbReference>
<dbReference type="Pfam" id="PF01433">
    <property type="entry name" value="Peptidase_M1"/>
    <property type="match status" value="1"/>
</dbReference>
<feature type="domain" description="Peptidase M1 leukotriene A4 hydrolase/aminopeptidase C-terminal" evidence="12">
    <location>
        <begin position="457"/>
        <end position="600"/>
    </location>
</feature>
<dbReference type="SMART" id="SM01263">
    <property type="entry name" value="Leuk-A4-hydro_C"/>
    <property type="match status" value="1"/>
</dbReference>
<name>A0A9N9DI83_9GLOM</name>
<feature type="binding site" evidence="11">
    <location>
        <position position="315"/>
    </location>
    <ligand>
        <name>Zn(2+)</name>
        <dbReference type="ChEBI" id="CHEBI:29105"/>
        <note>catalytic</note>
    </ligand>
</feature>
<dbReference type="InterPro" id="IPR034015">
    <property type="entry name" value="M1_LTA4H"/>
</dbReference>
<dbReference type="SUPFAM" id="SSF63737">
    <property type="entry name" value="Leukotriene A4 hydrolase N-terminal domain"/>
    <property type="match status" value="1"/>
</dbReference>
<reference evidence="13" key="1">
    <citation type="submission" date="2021-06" db="EMBL/GenBank/DDBJ databases">
        <authorList>
            <person name="Kallberg Y."/>
            <person name="Tangrot J."/>
            <person name="Rosling A."/>
        </authorList>
    </citation>
    <scope>NUCLEOTIDE SEQUENCE</scope>
    <source>
        <strain evidence="13">MA453B</strain>
    </source>
</reference>
<comment type="cofactor">
    <cofactor evidence="11">
        <name>Zn(2+)</name>
        <dbReference type="ChEBI" id="CHEBI:29105"/>
    </cofactor>
    <text evidence="11">Binds 1 zinc ion per subunit.</text>
</comment>
<dbReference type="SUPFAM" id="SSF48371">
    <property type="entry name" value="ARM repeat"/>
    <property type="match status" value="1"/>
</dbReference>
<comment type="similarity">
    <text evidence="2">Belongs to the peptidase M1 family.</text>
</comment>
<evidence type="ECO:0000313" key="14">
    <source>
        <dbReference type="Proteomes" id="UP000789405"/>
    </source>
</evidence>
<comment type="caution">
    <text evidence="13">The sequence shown here is derived from an EMBL/GenBank/DDBJ whole genome shotgun (WGS) entry which is preliminary data.</text>
</comment>
<dbReference type="InterPro" id="IPR045357">
    <property type="entry name" value="Aminopeptidase_N-like_N"/>
</dbReference>
<evidence type="ECO:0000256" key="10">
    <source>
        <dbReference type="PIRSR" id="PIRSR634015-2"/>
    </source>
</evidence>
<dbReference type="OrthoDB" id="79562at2759"/>
<keyword evidence="7 11" id="KW-0862">Zinc</keyword>
<evidence type="ECO:0000256" key="3">
    <source>
        <dbReference type="ARBA" id="ARBA00022490"/>
    </source>
</evidence>
<dbReference type="GO" id="GO:0070006">
    <property type="term" value="F:metalloaminopeptidase activity"/>
    <property type="evidence" value="ECO:0007669"/>
    <property type="project" value="UniProtKB-ARBA"/>
</dbReference>
<dbReference type="InterPro" id="IPR014782">
    <property type="entry name" value="Peptidase_M1_dom"/>
</dbReference>
<dbReference type="InterPro" id="IPR001930">
    <property type="entry name" value="Peptidase_M1"/>
</dbReference>
<dbReference type="Pfam" id="PF17900">
    <property type="entry name" value="Peptidase_M1_N"/>
    <property type="match status" value="1"/>
</dbReference>
<dbReference type="Gene3D" id="1.10.390.10">
    <property type="entry name" value="Neutral Protease Domain 2"/>
    <property type="match status" value="1"/>
</dbReference>
<dbReference type="FunFam" id="2.60.40.1730:FF:000004">
    <property type="entry name" value="Leukotriene A(4) hydrolase"/>
    <property type="match status" value="1"/>
</dbReference>
<evidence type="ECO:0000256" key="4">
    <source>
        <dbReference type="ARBA" id="ARBA00022670"/>
    </source>
</evidence>
<evidence type="ECO:0000256" key="11">
    <source>
        <dbReference type="PIRSR" id="PIRSR634015-3"/>
    </source>
</evidence>
<keyword evidence="14" id="KW-1185">Reference proteome</keyword>
<evidence type="ECO:0000256" key="2">
    <source>
        <dbReference type="ARBA" id="ARBA00010136"/>
    </source>
</evidence>
<dbReference type="PANTHER" id="PTHR45726:SF3">
    <property type="entry name" value="LEUKOTRIENE A-4 HYDROLASE"/>
    <property type="match status" value="1"/>
</dbReference>
<accession>A0A9N9DI83</accession>
<dbReference type="InterPro" id="IPR038502">
    <property type="entry name" value="M1_LTA-4_hydro/amino_C_sf"/>
</dbReference>
<keyword evidence="4" id="KW-0645">Protease</keyword>
<dbReference type="FunFam" id="1.10.390.10:FF:000003">
    <property type="entry name" value="Leukotriene A(4) hydrolase"/>
    <property type="match status" value="1"/>
</dbReference>
<dbReference type="FunFam" id="1.25.40.320:FF:000001">
    <property type="entry name" value="Leukotriene A(4) hydrolase"/>
    <property type="match status" value="1"/>
</dbReference>
<dbReference type="Proteomes" id="UP000789405">
    <property type="component" value="Unassembled WGS sequence"/>
</dbReference>
<keyword evidence="5 11" id="KW-0479">Metal-binding</keyword>
<dbReference type="PRINTS" id="PR00756">
    <property type="entry name" value="ALADIPTASE"/>
</dbReference>
<evidence type="ECO:0000256" key="6">
    <source>
        <dbReference type="ARBA" id="ARBA00022801"/>
    </source>
</evidence>
<dbReference type="GO" id="GO:0006508">
    <property type="term" value="P:proteolysis"/>
    <property type="evidence" value="ECO:0007669"/>
    <property type="project" value="UniProtKB-KW"/>
</dbReference>
<keyword evidence="3" id="KW-0963">Cytoplasm</keyword>
<dbReference type="EMBL" id="CAJVPY010005335">
    <property type="protein sequence ID" value="CAG8640877.1"/>
    <property type="molecule type" value="Genomic_DNA"/>
</dbReference>
<gene>
    <name evidence="13" type="ORF">DERYTH_LOCUS9649</name>
</gene>
<sequence>MIYDPNTLSNIDEVKTTHLDLNFIVDFERKILDAVVILKLVTLVDNVNKVILDTSHLNIKSASCSGVQLKHHLEDRNEKFGSALHIQLDKNLSANTEFDLTVNYNTLEQGTAVQWLEPIQTSGKKYPYLFTQCQAIHARSLLPCQDTPSFKLSYNASVQVPQPLRALMSAIEVCEEVNVETNTKTYKFEQTVKIPSYLIALAVGNLEGKKIGPRSTVWSEPEVVESAAWEFVDTEKFIETGENLLTPYEWKKYDLLVLPASFPYGGMENPCLTFVTPTLLAGDRSLVDVVAHEISHSWMGNLVTTSNWEHFWLNEGWTVFIERKIMGRLHGEKASEFDAIIGWRALKQDIDLFGQSNVLTALTPKLKGVDPDDSFSSVPYEKGFNFLYHIQKVVGGPQNFEPYMKAHVQEFAGKSITTDDWKKFLYSFADKNFPEKRAKLDEIQWDAWLHAPGMKTNLIKHLQKRALNWLKDNKVFDEFSPSDIENFSPEQKMVFLEIIFDYSPLPCPVIEALNKFYCFMDVRNAEIRFRWQQVCLKSEYEPIFPHVVKFVTEQGRMKYVRPLYRLLNQTKNGSDLAKKTFEENRSFYHPIAAAMIAKDILKEC</sequence>
<dbReference type="InterPro" id="IPR027268">
    <property type="entry name" value="Peptidase_M4/M1_CTD_sf"/>
</dbReference>
<feature type="binding site" evidence="10">
    <location>
        <begin position="263"/>
        <end position="268"/>
    </location>
    <ligand>
        <name>a peptide</name>
        <dbReference type="ChEBI" id="CHEBI:60466"/>
    </ligand>
</feature>
<dbReference type="Pfam" id="PF09127">
    <property type="entry name" value="Leuk-A4-hydro_C"/>
    <property type="match status" value="1"/>
</dbReference>
<evidence type="ECO:0000256" key="9">
    <source>
        <dbReference type="PIRSR" id="PIRSR634015-1"/>
    </source>
</evidence>
<dbReference type="InterPro" id="IPR042097">
    <property type="entry name" value="Aminopeptidase_N-like_N_sf"/>
</dbReference>
<evidence type="ECO:0000256" key="7">
    <source>
        <dbReference type="ARBA" id="ARBA00022833"/>
    </source>
</evidence>
<evidence type="ECO:0000256" key="5">
    <source>
        <dbReference type="ARBA" id="ARBA00022723"/>
    </source>
</evidence>
<feature type="binding site" evidence="10">
    <location>
        <begin position="132"/>
        <end position="134"/>
    </location>
    <ligand>
        <name>a peptide</name>
        <dbReference type="ChEBI" id="CHEBI:60466"/>
    </ligand>
</feature>
<dbReference type="Gene3D" id="3.30.2010.30">
    <property type="match status" value="1"/>
</dbReference>
<comment type="subcellular location">
    <subcellularLocation>
        <location evidence="1">Cytoplasm</location>
    </subcellularLocation>
</comment>
<feature type="binding site" evidence="11">
    <location>
        <position position="292"/>
    </location>
    <ligand>
        <name>Zn(2+)</name>
        <dbReference type="ChEBI" id="CHEBI:29105"/>
        <note>catalytic</note>
    </ligand>
</feature>
<dbReference type="InterPro" id="IPR016024">
    <property type="entry name" value="ARM-type_fold"/>
</dbReference>
<dbReference type="FunFam" id="3.30.2010.30:FF:000001">
    <property type="entry name" value="Leukotriene A(4) hydrolase"/>
    <property type="match status" value="1"/>
</dbReference>
<dbReference type="Gene3D" id="1.25.40.320">
    <property type="entry name" value="Peptidase M1, leukotriene A4 hydrolase/aminopeptidase C-terminal domain"/>
    <property type="match status" value="1"/>
</dbReference>
<protein>
    <submittedName>
        <fullName evidence="13">28603_t:CDS:1</fullName>
    </submittedName>
</protein>